<dbReference type="GO" id="GO:0005930">
    <property type="term" value="C:axoneme"/>
    <property type="evidence" value="ECO:0007669"/>
    <property type="project" value="UniProtKB-SubCell"/>
</dbReference>
<gene>
    <name evidence="6" type="ORF">MELIAE_LOCUS993</name>
</gene>
<dbReference type="AlphaFoldDB" id="A0A9P0FBD1"/>
<evidence type="ECO:0000256" key="5">
    <source>
        <dbReference type="SAM" id="Coils"/>
    </source>
</evidence>
<keyword evidence="2" id="KW-0963">Cytoplasm</keyword>
<proteinExistence type="inferred from homology"/>
<dbReference type="EMBL" id="OV121132">
    <property type="protein sequence ID" value="CAH0546915.1"/>
    <property type="molecule type" value="Genomic_DNA"/>
</dbReference>
<organism evidence="6 7">
    <name type="scientific">Brassicogethes aeneus</name>
    <name type="common">Rape pollen beetle</name>
    <name type="synonym">Meligethes aeneus</name>
    <dbReference type="NCBI Taxonomy" id="1431903"/>
    <lineage>
        <taxon>Eukaryota</taxon>
        <taxon>Metazoa</taxon>
        <taxon>Ecdysozoa</taxon>
        <taxon>Arthropoda</taxon>
        <taxon>Hexapoda</taxon>
        <taxon>Insecta</taxon>
        <taxon>Pterygota</taxon>
        <taxon>Neoptera</taxon>
        <taxon>Endopterygota</taxon>
        <taxon>Coleoptera</taxon>
        <taxon>Polyphaga</taxon>
        <taxon>Cucujiformia</taxon>
        <taxon>Nitidulidae</taxon>
        <taxon>Meligethinae</taxon>
        <taxon>Brassicogethes</taxon>
    </lineage>
</organism>
<dbReference type="GO" id="GO:0005634">
    <property type="term" value="C:nucleus"/>
    <property type="evidence" value="ECO:0007669"/>
    <property type="project" value="TreeGrafter"/>
</dbReference>
<keyword evidence="3 5" id="KW-0175">Coiled coil</keyword>
<evidence type="ECO:0000313" key="6">
    <source>
        <dbReference type="EMBL" id="CAH0546915.1"/>
    </source>
</evidence>
<dbReference type="Pfam" id="PF03148">
    <property type="entry name" value="Tektin"/>
    <property type="match status" value="1"/>
</dbReference>
<accession>A0A9P0FBD1</accession>
<reference evidence="6" key="1">
    <citation type="submission" date="2021-12" db="EMBL/GenBank/DDBJ databases">
        <authorList>
            <person name="King R."/>
        </authorList>
    </citation>
    <scope>NUCLEOTIDE SEQUENCE</scope>
</reference>
<protein>
    <recommendedName>
        <fullName evidence="4">Tektin</fullName>
    </recommendedName>
</protein>
<keyword evidence="4" id="KW-0969">Cilium</keyword>
<dbReference type="Proteomes" id="UP001154078">
    <property type="component" value="Chromosome 1"/>
</dbReference>
<dbReference type="GO" id="GO:0060271">
    <property type="term" value="P:cilium assembly"/>
    <property type="evidence" value="ECO:0007669"/>
    <property type="project" value="UniProtKB-UniRule"/>
</dbReference>
<dbReference type="GO" id="GO:0060294">
    <property type="term" value="P:cilium movement involved in cell motility"/>
    <property type="evidence" value="ECO:0007669"/>
    <property type="project" value="UniProtKB-UniRule"/>
</dbReference>
<dbReference type="PANTHER" id="PTHR19960">
    <property type="entry name" value="TEKTIN"/>
    <property type="match status" value="1"/>
</dbReference>
<comment type="similarity">
    <text evidence="1 4">Belongs to the tektin family.</text>
</comment>
<evidence type="ECO:0000256" key="2">
    <source>
        <dbReference type="ARBA" id="ARBA00022490"/>
    </source>
</evidence>
<dbReference type="InterPro" id="IPR048256">
    <property type="entry name" value="Tektin-like"/>
</dbReference>
<keyword evidence="7" id="KW-1185">Reference proteome</keyword>
<dbReference type="PANTHER" id="PTHR19960:SF12">
    <property type="entry name" value="TEKTIN-4"/>
    <property type="match status" value="1"/>
</dbReference>
<keyword evidence="4" id="KW-0282">Flagellum</keyword>
<evidence type="ECO:0000256" key="4">
    <source>
        <dbReference type="RuleBase" id="RU367040"/>
    </source>
</evidence>
<name>A0A9P0FBD1_BRAAE</name>
<dbReference type="InterPro" id="IPR000435">
    <property type="entry name" value="Tektins"/>
</dbReference>
<dbReference type="GO" id="GO:0015630">
    <property type="term" value="C:microtubule cytoskeleton"/>
    <property type="evidence" value="ECO:0007669"/>
    <property type="project" value="UniProtKB-UniRule"/>
</dbReference>
<sequence>MDLQEQKDKDCASCHNIAHFQAKNEPPRFEQTSKIDLKAKECCVKHSTKSGNVPGIEKCETECYNYKSLNKRPIDTKCDLDDKNTYVKGILKNSANALRVNDCCCHPAQNYQQPQAEMHATAGRTPPEENKEAPSPYIPEIVGDANPPCYLPQPGDEFPQDAEAPMVPVGPWATGRIDWGPLSGLTGTRPIVDKYSITRFSEAEWRKHNKEILEMAAIEQHRANLIDWNSRQCLEQTQADVDKNQEKTTNRLNQRELEIHRWKCELERAIAAASEEITFMEEQRQRLKQASAVLQLPEAIAGECLERRTGRLDPELVRDEVEVELMKELALTAEIRETFARTLKDVQAQLTEDKTAKARLEYDWSDKIISHGIETLNQALTTKSTVLMFHPGSVICQDDQSTLDYWEHFTREILQEGEATRQRSVTLRGTLDAILINAARDLRSQADRVELALSRRIACTEETSKRLEVDLLKILQRLADVESIVDAIRAAIRRLDFPMKKAQTRLNNRQMRPRVENCRDEAHFGLLEEVKELGENVAALQAQLKQAEDSQTALVKARSDLEREIMVKRKTLEIDRDRTSRIRSHYPSTTALAGYS</sequence>
<evidence type="ECO:0000256" key="1">
    <source>
        <dbReference type="ARBA" id="ARBA00007209"/>
    </source>
</evidence>
<feature type="coiled-coil region" evidence="5">
    <location>
        <begin position="530"/>
        <end position="564"/>
    </location>
</feature>
<dbReference type="PRINTS" id="PR00511">
    <property type="entry name" value="TEKTIN"/>
</dbReference>
<dbReference type="OrthoDB" id="5788000at2759"/>
<comment type="subcellular location">
    <subcellularLocation>
        <location evidence="4">Cytoplasm</location>
        <location evidence="4">Cytoskeleton</location>
        <location evidence="4">Cilium axoneme</location>
    </subcellularLocation>
</comment>
<keyword evidence="4" id="KW-0966">Cell projection</keyword>
<evidence type="ECO:0000313" key="7">
    <source>
        <dbReference type="Proteomes" id="UP001154078"/>
    </source>
</evidence>
<evidence type="ECO:0000256" key="3">
    <source>
        <dbReference type="ARBA" id="ARBA00023054"/>
    </source>
</evidence>